<dbReference type="EMBL" id="SNRW01000683">
    <property type="protein sequence ID" value="KAA6399783.1"/>
    <property type="molecule type" value="Genomic_DNA"/>
</dbReference>
<feature type="non-terminal residue" evidence="2">
    <location>
        <position position="1"/>
    </location>
</feature>
<organism evidence="2 3">
    <name type="scientific">Streblomastix strix</name>
    <dbReference type="NCBI Taxonomy" id="222440"/>
    <lineage>
        <taxon>Eukaryota</taxon>
        <taxon>Metamonada</taxon>
        <taxon>Preaxostyla</taxon>
        <taxon>Oxymonadida</taxon>
        <taxon>Streblomastigidae</taxon>
        <taxon>Streblomastix</taxon>
    </lineage>
</organism>
<evidence type="ECO:0000256" key="1">
    <source>
        <dbReference type="SAM" id="MobiDB-lite"/>
    </source>
</evidence>
<dbReference type="Proteomes" id="UP000324800">
    <property type="component" value="Unassembled WGS sequence"/>
</dbReference>
<evidence type="ECO:0000313" key="3">
    <source>
        <dbReference type="Proteomes" id="UP000324800"/>
    </source>
</evidence>
<proteinExistence type="predicted"/>
<feature type="compositionally biased region" description="Polar residues" evidence="1">
    <location>
        <begin position="16"/>
        <end position="25"/>
    </location>
</feature>
<accession>A0A5J4WY83</accession>
<protein>
    <recommendedName>
        <fullName evidence="4">C2 domain-containing protein</fullName>
    </recommendedName>
</protein>
<dbReference type="OrthoDB" id="67700at2759"/>
<feature type="region of interest" description="Disordered" evidence="1">
    <location>
        <begin position="1"/>
        <end position="25"/>
    </location>
</feature>
<dbReference type="AlphaFoldDB" id="A0A5J4WY83"/>
<reference evidence="2 3" key="1">
    <citation type="submission" date="2019-03" db="EMBL/GenBank/DDBJ databases">
        <title>Single cell metagenomics reveals metabolic interactions within the superorganism composed of flagellate Streblomastix strix and complex community of Bacteroidetes bacteria on its surface.</title>
        <authorList>
            <person name="Treitli S.C."/>
            <person name="Kolisko M."/>
            <person name="Husnik F."/>
            <person name="Keeling P."/>
            <person name="Hampl V."/>
        </authorList>
    </citation>
    <scope>NUCLEOTIDE SEQUENCE [LARGE SCALE GENOMIC DNA]</scope>
    <source>
        <strain evidence="2">ST1C</strain>
    </source>
</reference>
<gene>
    <name evidence="2" type="ORF">EZS28_004694</name>
</gene>
<sequence length="280" mass="32551">DFKGKKEKRSIDFSGINKNYGQNAGTGDFEISYIPEGETIQNDQYDNDSLNSSISNDYPTEEIKTKAAGRRPNKKDLQNFINEDEKFEWDRWAESLSDPQDGQKTDKQFYDKQYISNYQYTDGYDDENGVQIKDQPYYDTNYQSKFDENNADTTVLFTEGENYQEKKREDNFQFSVEMDQLLLDDKANLLEFGDSLSDIQKELNSKASLFVKVVLEDTEGNTKRISDANNIHIDEVFEFEFDPKKQHDRLCLVELWADSPQDSGREKEQEILLGQMALPV</sequence>
<evidence type="ECO:0000313" key="2">
    <source>
        <dbReference type="EMBL" id="KAA6399783.1"/>
    </source>
</evidence>
<name>A0A5J4WY83_9EUKA</name>
<evidence type="ECO:0008006" key="4">
    <source>
        <dbReference type="Google" id="ProtNLM"/>
    </source>
</evidence>
<comment type="caution">
    <text evidence="2">The sequence shown here is derived from an EMBL/GenBank/DDBJ whole genome shotgun (WGS) entry which is preliminary data.</text>
</comment>